<organism evidence="2 3">
    <name type="scientific">Electrophorus electricus</name>
    <name type="common">Electric eel</name>
    <name type="synonym">Gymnotus electricus</name>
    <dbReference type="NCBI Taxonomy" id="8005"/>
    <lineage>
        <taxon>Eukaryota</taxon>
        <taxon>Metazoa</taxon>
        <taxon>Chordata</taxon>
        <taxon>Craniata</taxon>
        <taxon>Vertebrata</taxon>
        <taxon>Euteleostomi</taxon>
        <taxon>Actinopterygii</taxon>
        <taxon>Neopterygii</taxon>
        <taxon>Teleostei</taxon>
        <taxon>Ostariophysi</taxon>
        <taxon>Gymnotiformes</taxon>
        <taxon>Gymnotoidei</taxon>
        <taxon>Gymnotidae</taxon>
        <taxon>Electrophorus</taxon>
    </lineage>
</organism>
<evidence type="ECO:0000259" key="1">
    <source>
        <dbReference type="PROSITE" id="PS50041"/>
    </source>
</evidence>
<reference evidence="3" key="1">
    <citation type="journal article" date="2014" name="Science">
        <title>Nonhuman genetics. Genomic basis for the convergent evolution of electric organs.</title>
        <authorList>
            <person name="Gallant J.R."/>
            <person name="Traeger L.L."/>
            <person name="Volkening J.D."/>
            <person name="Moffett H."/>
            <person name="Chen P.H."/>
            <person name="Novina C.D."/>
            <person name="Phillips G.N.Jr."/>
            <person name="Anand R."/>
            <person name="Wells G.B."/>
            <person name="Pinch M."/>
            <person name="Guth R."/>
            <person name="Unguez G.A."/>
            <person name="Albert J.S."/>
            <person name="Zakon H.H."/>
            <person name="Samanta M.P."/>
            <person name="Sussman M.R."/>
        </authorList>
    </citation>
    <scope>NUCLEOTIDE SEQUENCE [LARGE SCALE GENOMIC DNA]</scope>
</reference>
<keyword evidence="3" id="KW-1185">Reference proteome</keyword>
<dbReference type="SUPFAM" id="SSF56436">
    <property type="entry name" value="C-type lectin-like"/>
    <property type="match status" value="1"/>
</dbReference>
<accession>A0A4W4GV94</accession>
<dbReference type="InterPro" id="IPR016187">
    <property type="entry name" value="CTDL_fold"/>
</dbReference>
<dbReference type="PROSITE" id="PS50041">
    <property type="entry name" value="C_TYPE_LECTIN_2"/>
    <property type="match status" value="1"/>
</dbReference>
<dbReference type="CDD" id="cd00037">
    <property type="entry name" value="CLECT"/>
    <property type="match status" value="1"/>
</dbReference>
<dbReference type="GeneTree" id="ENSGT00970000197012"/>
<sequence length="127" mass="14707">PCPMQTKYYYPQPNASTWDDARHFCQLCFKDLVSITPRNAELVVQNLTSELYWIGLRRNISGAIPWTQWSDNAPVTYQNWYPGHPVPKKQSVSDPLLKTFLYAIALLQYCSDQKHVLDVHAFLCSGW</sequence>
<dbReference type="SMART" id="SM00034">
    <property type="entry name" value="CLECT"/>
    <property type="match status" value="1"/>
</dbReference>
<reference evidence="2" key="3">
    <citation type="submission" date="2020-05" db="EMBL/GenBank/DDBJ databases">
        <title>Electrophorus electricus (electric eel) genome, fEleEle1, primary haplotype.</title>
        <authorList>
            <person name="Myers G."/>
            <person name="Meyer A."/>
            <person name="Fedrigo O."/>
            <person name="Formenti G."/>
            <person name="Rhie A."/>
            <person name="Tracey A."/>
            <person name="Sims Y."/>
            <person name="Jarvis E.D."/>
        </authorList>
    </citation>
    <scope>NUCLEOTIDE SEQUENCE [LARGE SCALE GENOMIC DNA]</scope>
</reference>
<dbReference type="PANTHER" id="PTHR22803">
    <property type="entry name" value="MANNOSE, PHOSPHOLIPASE, LECTIN RECEPTOR RELATED"/>
    <property type="match status" value="1"/>
</dbReference>
<dbReference type="InterPro" id="IPR001304">
    <property type="entry name" value="C-type_lectin-like"/>
</dbReference>
<evidence type="ECO:0000313" key="3">
    <source>
        <dbReference type="Proteomes" id="UP000314983"/>
    </source>
</evidence>
<dbReference type="InterPro" id="IPR050111">
    <property type="entry name" value="C-type_lectin/snaclec_domain"/>
</dbReference>
<evidence type="ECO:0000313" key="2">
    <source>
        <dbReference type="Ensembl" id="ENSEEEP00000042669.2"/>
    </source>
</evidence>
<reference evidence="2" key="5">
    <citation type="submission" date="2025-09" db="UniProtKB">
        <authorList>
            <consortium name="Ensembl"/>
        </authorList>
    </citation>
    <scope>IDENTIFICATION</scope>
</reference>
<proteinExistence type="predicted"/>
<name>A0A4W4GV94_ELEEL</name>
<dbReference type="Pfam" id="PF00059">
    <property type="entry name" value="Lectin_C"/>
    <property type="match status" value="1"/>
</dbReference>
<dbReference type="AlphaFoldDB" id="A0A4W4GV94"/>
<dbReference type="Proteomes" id="UP000314983">
    <property type="component" value="Chromosome 19"/>
</dbReference>
<dbReference type="Ensembl" id="ENSEEET00000043156.2">
    <property type="protein sequence ID" value="ENSEEEP00000042669.2"/>
    <property type="gene ID" value="ENSEEEG00000020140.2"/>
</dbReference>
<dbReference type="STRING" id="8005.ENSEEEP00000042669"/>
<dbReference type="Gene3D" id="3.10.100.10">
    <property type="entry name" value="Mannose-Binding Protein A, subunit A"/>
    <property type="match status" value="1"/>
</dbReference>
<reference evidence="2" key="4">
    <citation type="submission" date="2025-08" db="UniProtKB">
        <authorList>
            <consortium name="Ensembl"/>
        </authorList>
    </citation>
    <scope>IDENTIFICATION</scope>
</reference>
<dbReference type="InterPro" id="IPR016186">
    <property type="entry name" value="C-type_lectin-like/link_sf"/>
</dbReference>
<feature type="domain" description="C-type lectin" evidence="1">
    <location>
        <begin position="8"/>
        <end position="85"/>
    </location>
</feature>
<protein>
    <recommendedName>
        <fullName evidence="1">C-type lectin domain-containing protein</fullName>
    </recommendedName>
</protein>
<reference evidence="3" key="2">
    <citation type="journal article" date="2017" name="Sci. Adv.">
        <title>A tail of two voltages: Proteomic comparison of the three electric organs of the electric eel.</title>
        <authorList>
            <person name="Traeger L.L."/>
            <person name="Sabat G."/>
            <person name="Barrett-Wilt G.A."/>
            <person name="Wells G.B."/>
            <person name="Sussman M.R."/>
        </authorList>
    </citation>
    <scope>NUCLEOTIDE SEQUENCE [LARGE SCALE GENOMIC DNA]</scope>
</reference>